<feature type="transmembrane region" description="Helical" evidence="5">
    <location>
        <begin position="30"/>
        <end position="48"/>
    </location>
</feature>
<name>A0A1W1ZAB6_9FLAO</name>
<dbReference type="Proteomes" id="UP000192393">
    <property type="component" value="Unassembled WGS sequence"/>
</dbReference>
<dbReference type="Pfam" id="PF02535">
    <property type="entry name" value="Zip"/>
    <property type="match status" value="1"/>
</dbReference>
<keyword evidence="7" id="KW-1185">Reference proteome</keyword>
<comment type="subcellular location">
    <subcellularLocation>
        <location evidence="1">Membrane</location>
        <topology evidence="1">Multi-pass membrane protein</topology>
    </subcellularLocation>
</comment>
<gene>
    <name evidence="6" type="ORF">SAMN06296427_102318</name>
</gene>
<evidence type="ECO:0000313" key="6">
    <source>
        <dbReference type="EMBL" id="SMC45390.1"/>
    </source>
</evidence>
<evidence type="ECO:0000256" key="2">
    <source>
        <dbReference type="ARBA" id="ARBA00022692"/>
    </source>
</evidence>
<protein>
    <submittedName>
        <fullName evidence="6">ZIP Zinc transporter</fullName>
    </submittedName>
</protein>
<feature type="transmembrane region" description="Helical" evidence="5">
    <location>
        <begin position="119"/>
        <end position="138"/>
    </location>
</feature>
<dbReference type="GO" id="GO:0005385">
    <property type="term" value="F:zinc ion transmembrane transporter activity"/>
    <property type="evidence" value="ECO:0007669"/>
    <property type="project" value="TreeGrafter"/>
</dbReference>
<feature type="transmembrane region" description="Helical" evidence="5">
    <location>
        <begin position="93"/>
        <end position="113"/>
    </location>
</feature>
<accession>A0A1W1ZAB6</accession>
<dbReference type="GO" id="GO:0016020">
    <property type="term" value="C:membrane"/>
    <property type="evidence" value="ECO:0007669"/>
    <property type="project" value="UniProtKB-SubCell"/>
</dbReference>
<dbReference type="OrthoDB" id="654481at2"/>
<dbReference type="InterPro" id="IPR003689">
    <property type="entry name" value="ZIP"/>
</dbReference>
<feature type="transmembrane region" description="Helical" evidence="5">
    <location>
        <begin position="6"/>
        <end position="23"/>
    </location>
</feature>
<evidence type="ECO:0000256" key="4">
    <source>
        <dbReference type="ARBA" id="ARBA00023136"/>
    </source>
</evidence>
<feature type="transmembrane region" description="Helical" evidence="5">
    <location>
        <begin position="54"/>
        <end position="73"/>
    </location>
</feature>
<dbReference type="PANTHER" id="PTHR11040">
    <property type="entry name" value="ZINC/IRON TRANSPORTER"/>
    <property type="match status" value="1"/>
</dbReference>
<feature type="transmembrane region" description="Helical" evidence="5">
    <location>
        <begin position="178"/>
        <end position="196"/>
    </location>
</feature>
<sequence length="228" mass="25083">MIDILLLILSVVIGSILGYFFSSNKILSKFLLTFSGAYFLGITVLEIFPGVYEGHSHTIGLFVLAGLLFQIIVESLSKGAEHGHVHFQKNQQIPVSIFIGLFLHSFFEGMPVGHQHSDSLLWAIVIHNIPITMVLFGAISNMTDSLRNKILFLSLFAIAGPLGVLFGDTILAQYHKEVTAFVGGIFLHIATVILFESTDSHKFKTQKIVTLLLGFAIAYLTISLSHSH</sequence>
<keyword evidence="2 5" id="KW-0812">Transmembrane</keyword>
<keyword evidence="3 5" id="KW-1133">Transmembrane helix</keyword>
<evidence type="ECO:0000256" key="5">
    <source>
        <dbReference type="SAM" id="Phobius"/>
    </source>
</evidence>
<dbReference type="STRING" id="1434700.SAMN06296427_102318"/>
<evidence type="ECO:0000313" key="7">
    <source>
        <dbReference type="Proteomes" id="UP000192393"/>
    </source>
</evidence>
<dbReference type="AlphaFoldDB" id="A0A1W1ZAB6"/>
<evidence type="ECO:0000256" key="3">
    <source>
        <dbReference type="ARBA" id="ARBA00022989"/>
    </source>
</evidence>
<feature type="transmembrane region" description="Helical" evidence="5">
    <location>
        <begin position="208"/>
        <end position="226"/>
    </location>
</feature>
<dbReference type="PANTHER" id="PTHR11040:SF44">
    <property type="entry name" value="PROTEIN ZNTC-RELATED"/>
    <property type="match status" value="1"/>
</dbReference>
<organism evidence="6 7">
    <name type="scientific">Moheibacter sediminis</name>
    <dbReference type="NCBI Taxonomy" id="1434700"/>
    <lineage>
        <taxon>Bacteria</taxon>
        <taxon>Pseudomonadati</taxon>
        <taxon>Bacteroidota</taxon>
        <taxon>Flavobacteriia</taxon>
        <taxon>Flavobacteriales</taxon>
        <taxon>Weeksellaceae</taxon>
        <taxon>Moheibacter</taxon>
    </lineage>
</organism>
<dbReference type="EMBL" id="FWXS01000002">
    <property type="protein sequence ID" value="SMC45390.1"/>
    <property type="molecule type" value="Genomic_DNA"/>
</dbReference>
<feature type="transmembrane region" description="Helical" evidence="5">
    <location>
        <begin position="150"/>
        <end position="172"/>
    </location>
</feature>
<evidence type="ECO:0000256" key="1">
    <source>
        <dbReference type="ARBA" id="ARBA00004141"/>
    </source>
</evidence>
<reference evidence="6 7" key="1">
    <citation type="submission" date="2017-04" db="EMBL/GenBank/DDBJ databases">
        <authorList>
            <person name="Afonso C.L."/>
            <person name="Miller P.J."/>
            <person name="Scott M.A."/>
            <person name="Spackman E."/>
            <person name="Goraichik I."/>
            <person name="Dimitrov K.M."/>
            <person name="Suarez D.L."/>
            <person name="Swayne D.E."/>
        </authorList>
    </citation>
    <scope>NUCLEOTIDE SEQUENCE [LARGE SCALE GENOMIC DNA]</scope>
    <source>
        <strain evidence="6 7">CGMCC 1.12708</strain>
    </source>
</reference>
<dbReference type="RefSeq" id="WP_084016472.1">
    <property type="nucleotide sequence ID" value="NZ_FWXS01000002.1"/>
</dbReference>
<proteinExistence type="predicted"/>
<keyword evidence="4 5" id="KW-0472">Membrane</keyword>